<dbReference type="Proteomes" id="UP001596072">
    <property type="component" value="Unassembled WGS sequence"/>
</dbReference>
<evidence type="ECO:0000256" key="1">
    <source>
        <dbReference type="SAM" id="Phobius"/>
    </source>
</evidence>
<organism evidence="2 3">
    <name type="scientific">Nocardioides vastitatis</name>
    <dbReference type="NCBI Taxonomy" id="2568655"/>
    <lineage>
        <taxon>Bacteria</taxon>
        <taxon>Bacillati</taxon>
        <taxon>Actinomycetota</taxon>
        <taxon>Actinomycetes</taxon>
        <taxon>Propionibacteriales</taxon>
        <taxon>Nocardioidaceae</taxon>
        <taxon>Nocardioides</taxon>
    </lineage>
</organism>
<keyword evidence="1" id="KW-1133">Transmembrane helix</keyword>
<comment type="caution">
    <text evidence="2">The sequence shown here is derived from an EMBL/GenBank/DDBJ whole genome shotgun (WGS) entry which is preliminary data.</text>
</comment>
<feature type="transmembrane region" description="Helical" evidence="1">
    <location>
        <begin position="132"/>
        <end position="155"/>
    </location>
</feature>
<evidence type="ECO:0000313" key="3">
    <source>
        <dbReference type="Proteomes" id="UP001596072"/>
    </source>
</evidence>
<feature type="transmembrane region" description="Helical" evidence="1">
    <location>
        <begin position="209"/>
        <end position="227"/>
    </location>
</feature>
<feature type="transmembrane region" description="Helical" evidence="1">
    <location>
        <begin position="23"/>
        <end position="42"/>
    </location>
</feature>
<name>A0ABW0ZFI8_9ACTN</name>
<feature type="transmembrane region" description="Helical" evidence="1">
    <location>
        <begin position="99"/>
        <end position="120"/>
    </location>
</feature>
<keyword evidence="1" id="KW-0472">Membrane</keyword>
<accession>A0ABW0ZFI8</accession>
<protein>
    <submittedName>
        <fullName evidence="2">Lysylphosphatidylglycerol synthase domain-containing protein</fullName>
    </submittedName>
</protein>
<dbReference type="EMBL" id="JBHSNS010000005">
    <property type="protein sequence ID" value="MFC5729764.1"/>
    <property type="molecule type" value="Genomic_DNA"/>
</dbReference>
<keyword evidence="3" id="KW-1185">Reference proteome</keyword>
<feature type="transmembrane region" description="Helical" evidence="1">
    <location>
        <begin position="239"/>
        <end position="256"/>
    </location>
</feature>
<feature type="transmembrane region" description="Helical" evidence="1">
    <location>
        <begin position="176"/>
        <end position="197"/>
    </location>
</feature>
<gene>
    <name evidence="2" type="ORF">ACFPQB_12620</name>
</gene>
<evidence type="ECO:0000313" key="2">
    <source>
        <dbReference type="EMBL" id="MFC5729764.1"/>
    </source>
</evidence>
<dbReference type="RefSeq" id="WP_378527188.1">
    <property type="nucleotide sequence ID" value="NZ_JBHSNS010000005.1"/>
</dbReference>
<sequence length="296" mass="30963">MVGGSYLVWRHTEDLGEAVSQLTLWRVLVSGVLGVVGTYLIGRIWSSLLAGMGVRPHALDADAVFFVSQLGKYIPGSVWPVVAQMQFGLRWGAPRRVMLAANLLLLAVVTATGIIVGGLLLPWSSSDGLERYWWLLLLLVPLAVSLHPRLVPAVLDWLLIRIGREPLHVRLSGRGLGAAVMWALAAWVVLGLHLLVLMTAYDAVGPADLVVAIGGMGLAWAAGLAFIPAPAGAGVREAVLVLTLAPLVGTTPAVGVALASRVLLLLADVLLAAAGSLVARHSRTPRPVAGTEVGGA</sequence>
<keyword evidence="1" id="KW-0812">Transmembrane</keyword>
<proteinExistence type="predicted"/>
<reference evidence="3" key="1">
    <citation type="journal article" date="2019" name="Int. J. Syst. Evol. Microbiol.">
        <title>The Global Catalogue of Microorganisms (GCM) 10K type strain sequencing project: providing services to taxonomists for standard genome sequencing and annotation.</title>
        <authorList>
            <consortium name="The Broad Institute Genomics Platform"/>
            <consortium name="The Broad Institute Genome Sequencing Center for Infectious Disease"/>
            <person name="Wu L."/>
            <person name="Ma J."/>
        </authorList>
    </citation>
    <scope>NUCLEOTIDE SEQUENCE [LARGE SCALE GENOMIC DNA]</scope>
    <source>
        <strain evidence="3">YIM 94188</strain>
    </source>
</reference>